<proteinExistence type="predicted"/>
<gene>
    <name evidence="2" type="ORF">GTP81_30560</name>
</gene>
<comment type="caution">
    <text evidence="2">The sequence shown here is derived from an EMBL/GenBank/DDBJ whole genome shotgun (WGS) entry which is preliminary data.</text>
</comment>
<evidence type="ECO:0000313" key="2">
    <source>
        <dbReference type="EMBL" id="MYN21086.1"/>
    </source>
</evidence>
<dbReference type="Gene3D" id="3.60.21.10">
    <property type="match status" value="1"/>
</dbReference>
<keyword evidence="3" id="KW-1185">Reference proteome</keyword>
<evidence type="ECO:0000313" key="3">
    <source>
        <dbReference type="Proteomes" id="UP000484875"/>
    </source>
</evidence>
<accession>A0A845HXM5</accession>
<dbReference type="GO" id="GO:0016787">
    <property type="term" value="F:hydrolase activity"/>
    <property type="evidence" value="ECO:0007669"/>
    <property type="project" value="InterPro"/>
</dbReference>
<dbReference type="InterPro" id="IPR004843">
    <property type="entry name" value="Calcineurin-like_PHP"/>
</dbReference>
<evidence type="ECO:0000259" key="1">
    <source>
        <dbReference type="Pfam" id="PF00149"/>
    </source>
</evidence>
<name>A0A845HXM5_9BURK</name>
<dbReference type="Pfam" id="PF00149">
    <property type="entry name" value="Metallophos"/>
    <property type="match status" value="1"/>
</dbReference>
<dbReference type="AlphaFoldDB" id="A0A845HXM5"/>
<sequence>LPAGGHAQASVLGRALPQPVAAPRRIVVIGDTGCRLQKSSNSYQACNHAADYPFAAIAAAAAAWGPELVVHVGDYHYRENACPDGDAGCAGSPWGYGWDAWNADFFAPGAALLRAAPWIMARGNHENCQRGGQGYWRLLDPRPLAAGRDCNNAADDALGNYSAPYAVPIGQDTQLLVLDTANTTWKGFKPGEPGYEQYRALYRQLDALAGQAPRNIGITHHPLLGMGADRRADGSIRLLTGDAGLQQTFGSLNPGLLPASVQAMLSGHVHLWEQVSFAGGHPSQFISGFSGTAEDTVPLPERLPDGVTPAPGAQVEQFSSWVDGFGFMTMERQDADRWLVQVHDLQGRVRNSCQLDGKRSRCAVAQVR</sequence>
<dbReference type="EMBL" id="WWCV01000127">
    <property type="protein sequence ID" value="MYN21086.1"/>
    <property type="molecule type" value="Genomic_DNA"/>
</dbReference>
<organism evidence="2 3">
    <name type="scientific">Duganella vulcania</name>
    <dbReference type="NCBI Taxonomy" id="2692166"/>
    <lineage>
        <taxon>Bacteria</taxon>
        <taxon>Pseudomonadati</taxon>
        <taxon>Pseudomonadota</taxon>
        <taxon>Betaproteobacteria</taxon>
        <taxon>Burkholderiales</taxon>
        <taxon>Oxalobacteraceae</taxon>
        <taxon>Telluria group</taxon>
        <taxon>Duganella</taxon>
    </lineage>
</organism>
<protein>
    <submittedName>
        <fullName evidence="2">Metallophosphoesterase</fullName>
    </submittedName>
</protein>
<dbReference type="Proteomes" id="UP000484875">
    <property type="component" value="Unassembled WGS sequence"/>
</dbReference>
<dbReference type="RefSeq" id="WP_161093303.1">
    <property type="nucleotide sequence ID" value="NZ_WWCV01000127.1"/>
</dbReference>
<feature type="non-terminal residue" evidence="2">
    <location>
        <position position="1"/>
    </location>
</feature>
<reference evidence="2 3" key="1">
    <citation type="submission" date="2019-12" db="EMBL/GenBank/DDBJ databases">
        <title>Novel species isolated from a subtropical stream in China.</title>
        <authorList>
            <person name="Lu H."/>
        </authorList>
    </citation>
    <scope>NUCLEOTIDE SEQUENCE [LARGE SCALE GENOMIC DNA]</scope>
    <source>
        <strain evidence="2 3">FT107W</strain>
    </source>
</reference>
<dbReference type="InterPro" id="IPR029052">
    <property type="entry name" value="Metallo-depent_PP-like"/>
</dbReference>
<dbReference type="SUPFAM" id="SSF56300">
    <property type="entry name" value="Metallo-dependent phosphatases"/>
    <property type="match status" value="1"/>
</dbReference>
<feature type="domain" description="Calcineurin-like phosphoesterase" evidence="1">
    <location>
        <begin position="25"/>
        <end position="270"/>
    </location>
</feature>